<feature type="chain" id="PRO_5018700786" evidence="3">
    <location>
        <begin position="19"/>
        <end position="356"/>
    </location>
</feature>
<name>A0A3Q1F7T8_9TELE</name>
<reference evidence="4" key="2">
    <citation type="submission" date="2025-09" db="UniProtKB">
        <authorList>
            <consortium name="Ensembl"/>
        </authorList>
    </citation>
    <scope>IDENTIFICATION</scope>
</reference>
<accession>A0A3Q1F7T8</accession>
<sequence length="356" mass="38367">MIIIFTWLLSETVSCSYALSDVSDHTAIPSVFVAVNPTEEINSIKALQTTQTRPSKKFLVNIQTAATSTTSGVSQLNSSTGIKSTTEEKSKIMKSTATVTSQASTSTNPTRVSAIVSNFTQTKDTEGTSASHFVKDKITHPSKQSTQSTNPVSTATTSIKPEEKSESTSTVTDGDVAQPKDLYKTSVTTPVINITKVKKRQDPSGKEENSKRGGHHSRAVAGLIGGALALMMVGFLIIYIKKRKLQKQQITTADWAGPSPFLEGGADNDQVTLRSSTRISLSSILPQRLSKRLSLIPETDKELQDMTSGTTFGGKHQESTFGQEMDRKDIQQSNESAAVPQMKSTADTAETIENSK</sequence>
<feature type="signal peptide" evidence="3">
    <location>
        <begin position="1"/>
        <end position="18"/>
    </location>
</feature>
<dbReference type="InParanoid" id="A0A3Q1F7T8"/>
<reference evidence="4" key="1">
    <citation type="submission" date="2025-08" db="UniProtKB">
        <authorList>
            <consortium name="Ensembl"/>
        </authorList>
    </citation>
    <scope>IDENTIFICATION</scope>
</reference>
<feature type="compositionally biased region" description="Polar residues" evidence="1">
    <location>
        <begin position="331"/>
        <end position="356"/>
    </location>
</feature>
<organism evidence="4 5">
    <name type="scientific">Acanthochromis polyacanthus</name>
    <name type="common">spiny chromis</name>
    <dbReference type="NCBI Taxonomy" id="80966"/>
    <lineage>
        <taxon>Eukaryota</taxon>
        <taxon>Metazoa</taxon>
        <taxon>Chordata</taxon>
        <taxon>Craniata</taxon>
        <taxon>Vertebrata</taxon>
        <taxon>Euteleostomi</taxon>
        <taxon>Actinopterygii</taxon>
        <taxon>Neopterygii</taxon>
        <taxon>Teleostei</taxon>
        <taxon>Neoteleostei</taxon>
        <taxon>Acanthomorphata</taxon>
        <taxon>Ovalentaria</taxon>
        <taxon>Pomacentridae</taxon>
        <taxon>Acanthochromis</taxon>
    </lineage>
</organism>
<keyword evidence="2" id="KW-0472">Membrane</keyword>
<evidence type="ECO:0000256" key="1">
    <source>
        <dbReference type="SAM" id="MobiDB-lite"/>
    </source>
</evidence>
<dbReference type="GeneTree" id="ENSGT00740000117046"/>
<feature type="compositionally biased region" description="Basic and acidic residues" evidence="1">
    <location>
        <begin position="200"/>
        <end position="211"/>
    </location>
</feature>
<keyword evidence="5" id="KW-1185">Reference proteome</keyword>
<proteinExistence type="predicted"/>
<keyword evidence="2" id="KW-1133">Transmembrane helix</keyword>
<feature type="transmembrane region" description="Helical" evidence="2">
    <location>
        <begin position="219"/>
        <end position="240"/>
    </location>
</feature>
<keyword evidence="3" id="KW-0732">Signal</keyword>
<evidence type="ECO:0000313" key="4">
    <source>
        <dbReference type="Ensembl" id="ENSAPOP00000013018.1"/>
    </source>
</evidence>
<dbReference type="Ensembl" id="ENSAPOT00000021064.1">
    <property type="protein sequence ID" value="ENSAPOP00000013018.1"/>
    <property type="gene ID" value="ENSAPOG00000015773.1"/>
</dbReference>
<feature type="compositionally biased region" description="Polar residues" evidence="1">
    <location>
        <begin position="141"/>
        <end position="159"/>
    </location>
</feature>
<feature type="region of interest" description="Disordered" evidence="1">
    <location>
        <begin position="300"/>
        <end position="356"/>
    </location>
</feature>
<dbReference type="AlphaFoldDB" id="A0A3Q1F7T8"/>
<evidence type="ECO:0000313" key="5">
    <source>
        <dbReference type="Proteomes" id="UP000257200"/>
    </source>
</evidence>
<evidence type="ECO:0000256" key="2">
    <source>
        <dbReference type="SAM" id="Phobius"/>
    </source>
</evidence>
<feature type="region of interest" description="Disordered" evidence="1">
    <location>
        <begin position="194"/>
        <end position="215"/>
    </location>
</feature>
<keyword evidence="2" id="KW-0812">Transmembrane</keyword>
<feature type="region of interest" description="Disordered" evidence="1">
    <location>
        <begin position="127"/>
        <end position="177"/>
    </location>
</feature>
<evidence type="ECO:0000256" key="3">
    <source>
        <dbReference type="SAM" id="SignalP"/>
    </source>
</evidence>
<dbReference type="Proteomes" id="UP000257200">
    <property type="component" value="Unplaced"/>
</dbReference>
<protein>
    <submittedName>
        <fullName evidence="4">Ecotropic viral integration site 2B</fullName>
    </submittedName>
</protein>